<reference evidence="2" key="1">
    <citation type="submission" date="2019-01" db="EMBL/GenBank/DDBJ databases">
        <authorList>
            <person name="Graves T."/>
            <person name="Eichler E.E."/>
            <person name="Wilson R.K."/>
        </authorList>
    </citation>
    <scope>NUCLEOTIDE SEQUENCE [LARGE SCALE GENOMIC DNA]</scope>
    <source>
        <strain evidence="2">17573</strain>
    </source>
</reference>
<reference evidence="2" key="3">
    <citation type="submission" date="2025-09" db="UniProtKB">
        <authorList>
            <consortium name="Ensembl"/>
        </authorList>
    </citation>
    <scope>IDENTIFICATION</scope>
    <source>
        <strain evidence="2">17573</strain>
    </source>
</reference>
<dbReference type="Proteomes" id="UP000006718">
    <property type="component" value="Chromosome 8"/>
</dbReference>
<dbReference type="Ensembl" id="ENSMMUT00000085283.1">
    <property type="protein sequence ID" value="ENSMMUP00000078561.1"/>
    <property type="gene ID" value="ENSMMUG00000049518.1"/>
</dbReference>
<evidence type="ECO:0000313" key="2">
    <source>
        <dbReference type="Ensembl" id="ENSMMUP00000078561.1"/>
    </source>
</evidence>
<accession>A0A5F8AL52</accession>
<dbReference type="InParanoid" id="A0A5F8AL52"/>
<feature type="compositionally biased region" description="Basic and acidic residues" evidence="1">
    <location>
        <begin position="50"/>
        <end position="60"/>
    </location>
</feature>
<reference evidence="2" key="2">
    <citation type="submission" date="2025-08" db="UniProtKB">
        <authorList>
            <consortium name="Ensembl"/>
        </authorList>
    </citation>
    <scope>IDENTIFICATION</scope>
    <source>
        <strain evidence="2">17573</strain>
    </source>
</reference>
<proteinExistence type="predicted"/>
<dbReference type="AlphaFoldDB" id="A0A5F8AL52"/>
<sequence length="130" mass="14110">MAGPAQAALFRALRASVSRWGRMPPLGPEHPWRCPRRAALRLRWRGGPGLREERRQRGLEDPGSGAPGRLAWVGLSPSRDWDSRVLVRVDPGQAQDQVPLLPPRSAQRPAGAPGSPPPPSGHPTSIWMSG</sequence>
<protein>
    <submittedName>
        <fullName evidence="2">Uncharacterized protein</fullName>
    </submittedName>
</protein>
<name>A0A5F8AL52_MACMU</name>
<organism evidence="2 3">
    <name type="scientific">Macaca mulatta</name>
    <name type="common">Rhesus macaque</name>
    <dbReference type="NCBI Taxonomy" id="9544"/>
    <lineage>
        <taxon>Eukaryota</taxon>
        <taxon>Metazoa</taxon>
        <taxon>Chordata</taxon>
        <taxon>Craniata</taxon>
        <taxon>Vertebrata</taxon>
        <taxon>Euteleostomi</taxon>
        <taxon>Mammalia</taxon>
        <taxon>Eutheria</taxon>
        <taxon>Euarchontoglires</taxon>
        <taxon>Primates</taxon>
        <taxon>Haplorrhini</taxon>
        <taxon>Catarrhini</taxon>
        <taxon>Cercopithecidae</taxon>
        <taxon>Cercopithecinae</taxon>
        <taxon>Macaca</taxon>
    </lineage>
</organism>
<keyword evidence="3" id="KW-1185">Reference proteome</keyword>
<dbReference type="Bgee" id="ENSMMUG00000049518">
    <property type="expression patterns" value="Expressed in spermatid and 7 other cell types or tissues"/>
</dbReference>
<dbReference type="VEuPathDB" id="HostDB:ENSMMUG00000049518"/>
<feature type="region of interest" description="Disordered" evidence="1">
    <location>
        <begin position="90"/>
        <end position="130"/>
    </location>
</feature>
<evidence type="ECO:0000256" key="1">
    <source>
        <dbReference type="SAM" id="MobiDB-lite"/>
    </source>
</evidence>
<feature type="region of interest" description="Disordered" evidence="1">
    <location>
        <begin position="47"/>
        <end position="74"/>
    </location>
</feature>
<evidence type="ECO:0000313" key="3">
    <source>
        <dbReference type="Proteomes" id="UP000006718"/>
    </source>
</evidence>